<reference evidence="5" key="2">
    <citation type="journal article" date="2023" name="IMA Fungus">
        <title>Comparative genomic study of the Penicillium genus elucidates a diverse pangenome and 15 lateral gene transfer events.</title>
        <authorList>
            <person name="Petersen C."/>
            <person name="Sorensen T."/>
            <person name="Nielsen M.R."/>
            <person name="Sondergaard T.E."/>
            <person name="Sorensen J.L."/>
            <person name="Fitzpatrick D.A."/>
            <person name="Frisvad J.C."/>
            <person name="Nielsen K.L."/>
        </authorList>
    </citation>
    <scope>NUCLEOTIDE SEQUENCE</scope>
    <source>
        <strain evidence="5">IBT 16125</strain>
    </source>
</reference>
<dbReference type="Gene3D" id="1.10.1280.10">
    <property type="entry name" value="Di-copper center containing domain from catechol oxidase"/>
    <property type="match status" value="1"/>
</dbReference>
<proteinExistence type="predicted"/>
<feature type="signal peptide" evidence="3">
    <location>
        <begin position="1"/>
        <end position="26"/>
    </location>
</feature>
<gene>
    <name evidence="5" type="ORF">N7458_011179</name>
</gene>
<sequence>MYARGGIRAVLMDALLLLCLVSQAWAMPVASKRNATISLADTALYQMNRLAQSALDLTLYGLDNRSLTYDRGSCTLEKLRVRRDWRALSHRERRAYIDSILCLQRLPPQTPSAVAAGAKTRYDDFLATHINQTWHIHRTGTFLAWHRYFIYTFEEALRNECGYGGDLPYWNWGSDVNSMEESPSLMEARHLYPAMAFSSQINQTFESPSATPMSHPSSFPQAQEGVA</sequence>
<dbReference type="Pfam" id="PF00264">
    <property type="entry name" value="Tyrosinase"/>
    <property type="match status" value="1"/>
</dbReference>
<comment type="caution">
    <text evidence="5">The sequence shown here is derived from an EMBL/GenBank/DDBJ whole genome shotgun (WGS) entry which is preliminary data.</text>
</comment>
<reference evidence="5" key="1">
    <citation type="submission" date="2022-12" db="EMBL/GenBank/DDBJ databases">
        <authorList>
            <person name="Petersen C."/>
        </authorList>
    </citation>
    <scope>NUCLEOTIDE SEQUENCE</scope>
    <source>
        <strain evidence="5">IBT 16125</strain>
    </source>
</reference>
<dbReference type="GO" id="GO:0016491">
    <property type="term" value="F:oxidoreductase activity"/>
    <property type="evidence" value="ECO:0007669"/>
    <property type="project" value="InterPro"/>
</dbReference>
<feature type="domain" description="Tyrosinase copper-binding" evidence="4">
    <location>
        <begin position="120"/>
        <end position="208"/>
    </location>
</feature>
<dbReference type="PANTHER" id="PTHR11474">
    <property type="entry name" value="TYROSINASE FAMILY MEMBER"/>
    <property type="match status" value="1"/>
</dbReference>
<accession>A0AAD6C2G5</accession>
<feature type="region of interest" description="Disordered" evidence="2">
    <location>
        <begin position="206"/>
        <end position="227"/>
    </location>
</feature>
<evidence type="ECO:0000256" key="2">
    <source>
        <dbReference type="SAM" id="MobiDB-lite"/>
    </source>
</evidence>
<dbReference type="InterPro" id="IPR008922">
    <property type="entry name" value="Di-copper_centre_dom_sf"/>
</dbReference>
<dbReference type="SUPFAM" id="SSF48056">
    <property type="entry name" value="Di-copper centre-containing domain"/>
    <property type="match status" value="1"/>
</dbReference>
<organism evidence="5 6">
    <name type="scientific">Penicillium daleae</name>
    <dbReference type="NCBI Taxonomy" id="63821"/>
    <lineage>
        <taxon>Eukaryota</taxon>
        <taxon>Fungi</taxon>
        <taxon>Dikarya</taxon>
        <taxon>Ascomycota</taxon>
        <taxon>Pezizomycotina</taxon>
        <taxon>Eurotiomycetes</taxon>
        <taxon>Eurotiomycetidae</taxon>
        <taxon>Eurotiales</taxon>
        <taxon>Aspergillaceae</taxon>
        <taxon>Penicillium</taxon>
    </lineage>
</organism>
<dbReference type="EMBL" id="JAPVEA010000008">
    <property type="protein sequence ID" value="KAJ5440181.1"/>
    <property type="molecule type" value="Genomic_DNA"/>
</dbReference>
<keyword evidence="6" id="KW-1185">Reference proteome</keyword>
<dbReference type="InterPro" id="IPR050316">
    <property type="entry name" value="Tyrosinase/Hemocyanin"/>
</dbReference>
<evidence type="ECO:0000256" key="1">
    <source>
        <dbReference type="ARBA" id="ARBA00022723"/>
    </source>
</evidence>
<feature type="compositionally biased region" description="Polar residues" evidence="2">
    <location>
        <begin position="206"/>
        <end position="221"/>
    </location>
</feature>
<dbReference type="RefSeq" id="XP_056763410.1">
    <property type="nucleotide sequence ID" value="XM_056914561.1"/>
</dbReference>
<dbReference type="AlphaFoldDB" id="A0AAD6C2G5"/>
<feature type="chain" id="PRO_5042283659" evidence="3">
    <location>
        <begin position="27"/>
        <end position="227"/>
    </location>
</feature>
<evidence type="ECO:0000313" key="5">
    <source>
        <dbReference type="EMBL" id="KAJ5440181.1"/>
    </source>
</evidence>
<protein>
    <submittedName>
        <fullName evidence="5">Tyrosinase-like protein orsC</fullName>
    </submittedName>
</protein>
<keyword evidence="3" id="KW-0732">Signal</keyword>
<name>A0AAD6C2G5_9EURO</name>
<dbReference type="PANTHER" id="PTHR11474:SF116">
    <property type="entry name" value="TYROSINASE"/>
    <property type="match status" value="1"/>
</dbReference>
<dbReference type="GO" id="GO:0046872">
    <property type="term" value="F:metal ion binding"/>
    <property type="evidence" value="ECO:0007669"/>
    <property type="project" value="UniProtKB-KW"/>
</dbReference>
<dbReference type="Proteomes" id="UP001213681">
    <property type="component" value="Unassembled WGS sequence"/>
</dbReference>
<evidence type="ECO:0000256" key="3">
    <source>
        <dbReference type="SAM" id="SignalP"/>
    </source>
</evidence>
<dbReference type="GeneID" id="81604804"/>
<evidence type="ECO:0000313" key="6">
    <source>
        <dbReference type="Proteomes" id="UP001213681"/>
    </source>
</evidence>
<keyword evidence="1" id="KW-0479">Metal-binding</keyword>
<evidence type="ECO:0000259" key="4">
    <source>
        <dbReference type="Pfam" id="PF00264"/>
    </source>
</evidence>
<dbReference type="InterPro" id="IPR002227">
    <property type="entry name" value="Tyrosinase_Cu-bd"/>
</dbReference>